<name>A0A0H5SKF6_HERHM</name>
<dbReference type="AlphaFoldDB" id="A0A0H5SKF6"/>
<dbReference type="Proteomes" id="UP000236497">
    <property type="component" value="Unassembled WGS sequence"/>
</dbReference>
<dbReference type="EMBL" id="CVTD020000026">
    <property type="protein sequence ID" value="CRZ35580.1"/>
    <property type="molecule type" value="Genomic_DNA"/>
</dbReference>
<protein>
    <recommendedName>
        <fullName evidence="2">Calcineurin-like phosphoesterase domain-containing protein</fullName>
    </recommendedName>
</protein>
<dbReference type="InterPro" id="IPR029052">
    <property type="entry name" value="Metallo-depent_PP-like"/>
</dbReference>
<organism evidence="3 4">
    <name type="scientific">Herbinix hemicellulosilytica</name>
    <dbReference type="NCBI Taxonomy" id="1564487"/>
    <lineage>
        <taxon>Bacteria</taxon>
        <taxon>Bacillati</taxon>
        <taxon>Bacillota</taxon>
        <taxon>Clostridia</taxon>
        <taxon>Lachnospirales</taxon>
        <taxon>Lachnospiraceae</taxon>
        <taxon>Herbinix</taxon>
    </lineage>
</organism>
<keyword evidence="4" id="KW-1185">Reference proteome</keyword>
<dbReference type="InterPro" id="IPR050535">
    <property type="entry name" value="DNA_Repair-Maintenance_Comp"/>
</dbReference>
<dbReference type="GO" id="GO:0016787">
    <property type="term" value="F:hydrolase activity"/>
    <property type="evidence" value="ECO:0007669"/>
    <property type="project" value="UniProtKB-KW"/>
</dbReference>
<proteinExistence type="predicted"/>
<dbReference type="CDD" id="cd00840">
    <property type="entry name" value="MPP_Mre11_N"/>
    <property type="match status" value="1"/>
</dbReference>
<evidence type="ECO:0000259" key="2">
    <source>
        <dbReference type="Pfam" id="PF00149"/>
    </source>
</evidence>
<keyword evidence="1" id="KW-0378">Hydrolase</keyword>
<evidence type="ECO:0000313" key="4">
    <source>
        <dbReference type="Proteomes" id="UP000236497"/>
    </source>
</evidence>
<dbReference type="PANTHER" id="PTHR30337">
    <property type="entry name" value="COMPONENT OF ATP-DEPENDENT DSDNA EXONUCLEASE"/>
    <property type="match status" value="1"/>
</dbReference>
<dbReference type="SUPFAM" id="SSF56300">
    <property type="entry name" value="Metallo-dependent phosphatases"/>
    <property type="match status" value="1"/>
</dbReference>
<reference evidence="3 4" key="1">
    <citation type="submission" date="2015-06" db="EMBL/GenBank/DDBJ databases">
        <authorList>
            <person name="Wibberg Daniel"/>
        </authorList>
    </citation>
    <scope>NUCLEOTIDE SEQUENCE [LARGE SCALE GENOMIC DNA]</scope>
    <source>
        <strain evidence="3 4">T3/55T</strain>
    </source>
</reference>
<dbReference type="RefSeq" id="WP_103203656.1">
    <property type="nucleotide sequence ID" value="NZ_CVTD020000026.1"/>
</dbReference>
<gene>
    <name evidence="3" type="ORF">HHT355_2394</name>
</gene>
<evidence type="ECO:0000313" key="3">
    <source>
        <dbReference type="EMBL" id="CRZ35580.1"/>
    </source>
</evidence>
<dbReference type="OrthoDB" id="9773856at2"/>
<dbReference type="InterPro" id="IPR004843">
    <property type="entry name" value="Calcineurin-like_PHP"/>
</dbReference>
<evidence type="ECO:0000256" key="1">
    <source>
        <dbReference type="ARBA" id="ARBA00022801"/>
    </source>
</evidence>
<feature type="domain" description="Calcineurin-like phosphoesterase" evidence="2">
    <location>
        <begin position="1"/>
        <end position="186"/>
    </location>
</feature>
<dbReference type="Gene3D" id="3.60.21.10">
    <property type="match status" value="1"/>
</dbReference>
<dbReference type="Pfam" id="PF00149">
    <property type="entry name" value="Metallophos"/>
    <property type="match status" value="1"/>
</dbReference>
<dbReference type="InterPro" id="IPR041796">
    <property type="entry name" value="Mre11_N"/>
</dbReference>
<dbReference type="PANTHER" id="PTHR30337:SF7">
    <property type="entry name" value="PHOSPHOESTERASE"/>
    <property type="match status" value="1"/>
</dbReference>
<accession>A0A0H5SKF6</accession>
<sequence>MKFVHIADVHLGATPDSDKPWADLRQREIWDSFKNIIEVCNREKADLLLIAGDLFHRQPLLRELKEVNYCFSKLETARVVLMAGNHDYIGPRSHYAGFNWDEKVYMFLNDTIESVYFSNIDTFVYGFSYLKRDITDPLYDSVQPAKGDSINILIAHGGDEKNIPINRKRLLNAGFDYIALGHIHKPEIISENMAYAGSLEPLDKNETGPRGYILGEIKKNGKKQTEIRFIKSSLREYKKFDITVSSQTTNGALVDLIKEKISEEGQQHIYQILIKGLRDENIRFDKDAIYSLGNILEVTDESVPDYDFDALYLENADNLIGMFIKEIKESNQEETARKALYYGIEALLGARDTDGI</sequence>